<dbReference type="AlphaFoldDB" id="A0A397UF34"/>
<organism evidence="1 2">
    <name type="scientific">Gigaspora rosea</name>
    <dbReference type="NCBI Taxonomy" id="44941"/>
    <lineage>
        <taxon>Eukaryota</taxon>
        <taxon>Fungi</taxon>
        <taxon>Fungi incertae sedis</taxon>
        <taxon>Mucoromycota</taxon>
        <taxon>Glomeromycotina</taxon>
        <taxon>Glomeromycetes</taxon>
        <taxon>Diversisporales</taxon>
        <taxon>Gigasporaceae</taxon>
        <taxon>Gigaspora</taxon>
    </lineage>
</organism>
<accession>A0A397UF34</accession>
<dbReference type="Proteomes" id="UP000266673">
    <property type="component" value="Unassembled WGS sequence"/>
</dbReference>
<keyword evidence="2" id="KW-1185">Reference proteome</keyword>
<protein>
    <submittedName>
        <fullName evidence="1">Uncharacterized protein</fullName>
    </submittedName>
</protein>
<proteinExistence type="predicted"/>
<comment type="caution">
    <text evidence="1">The sequence shown here is derived from an EMBL/GenBank/DDBJ whole genome shotgun (WGS) entry which is preliminary data.</text>
</comment>
<dbReference type="EMBL" id="QKWP01001898">
    <property type="protein sequence ID" value="RIB05913.1"/>
    <property type="molecule type" value="Genomic_DNA"/>
</dbReference>
<evidence type="ECO:0000313" key="1">
    <source>
        <dbReference type="EMBL" id="RIB05913.1"/>
    </source>
</evidence>
<sequence>MNFWKGRNILTNRDIQSLHHSPNTEGIESNYWFLRYRHLNSLVRRESWEEIGWYKTHYSNRLLDREIS</sequence>
<gene>
    <name evidence="1" type="ORF">C2G38_2117316</name>
</gene>
<name>A0A397UF34_9GLOM</name>
<evidence type="ECO:0000313" key="2">
    <source>
        <dbReference type="Proteomes" id="UP000266673"/>
    </source>
</evidence>
<reference evidence="1 2" key="1">
    <citation type="submission" date="2018-06" db="EMBL/GenBank/DDBJ databases">
        <title>Comparative genomics reveals the genomic features of Rhizophagus irregularis, R. cerebriforme, R. diaphanum and Gigaspora rosea, and their symbiotic lifestyle signature.</title>
        <authorList>
            <person name="Morin E."/>
            <person name="San Clemente H."/>
            <person name="Chen E.C.H."/>
            <person name="De La Providencia I."/>
            <person name="Hainaut M."/>
            <person name="Kuo A."/>
            <person name="Kohler A."/>
            <person name="Murat C."/>
            <person name="Tang N."/>
            <person name="Roy S."/>
            <person name="Loubradou J."/>
            <person name="Henrissat B."/>
            <person name="Grigoriev I.V."/>
            <person name="Corradi N."/>
            <person name="Roux C."/>
            <person name="Martin F.M."/>
        </authorList>
    </citation>
    <scope>NUCLEOTIDE SEQUENCE [LARGE SCALE GENOMIC DNA]</scope>
    <source>
        <strain evidence="1 2">DAOM 194757</strain>
    </source>
</reference>